<gene>
    <name evidence="1" type="ORF">CCOS01_01531</name>
</gene>
<comment type="caution">
    <text evidence="1">The sequence shown here is derived from an EMBL/GenBank/DDBJ whole genome shotgun (WGS) entry which is preliminary data.</text>
</comment>
<proteinExistence type="predicted"/>
<protein>
    <submittedName>
        <fullName evidence="1">Uncharacterized protein</fullName>
    </submittedName>
</protein>
<accession>A0AAI9ZCY3</accession>
<organism evidence="1 2">
    <name type="scientific">Colletotrichum costaricense</name>
    <dbReference type="NCBI Taxonomy" id="1209916"/>
    <lineage>
        <taxon>Eukaryota</taxon>
        <taxon>Fungi</taxon>
        <taxon>Dikarya</taxon>
        <taxon>Ascomycota</taxon>
        <taxon>Pezizomycotina</taxon>
        <taxon>Sordariomycetes</taxon>
        <taxon>Hypocreomycetidae</taxon>
        <taxon>Glomerellales</taxon>
        <taxon>Glomerellaceae</taxon>
        <taxon>Colletotrichum</taxon>
        <taxon>Colletotrichum acutatum species complex</taxon>
    </lineage>
</organism>
<dbReference type="EMBL" id="MOOE01000001">
    <property type="protein sequence ID" value="KAK1540217.1"/>
    <property type="molecule type" value="Genomic_DNA"/>
</dbReference>
<evidence type="ECO:0000313" key="2">
    <source>
        <dbReference type="Proteomes" id="UP001240678"/>
    </source>
</evidence>
<sequence length="280" mass="30627">MAIVQDFQSPPPSSSSHQHQLATTTLQVGGSLHTTNQTSGGQWLTAEGRAPSNEQVWQAPLRTCALHPFKNAGSPPSSRINSTWAVSDATIIASHFSWMGADHRAVFSRHASSATLTKCHAARAGIVVGALDTLDRIARRHQVSCRETANLTDGKVLETMNAFRVCPNGGLRAARSCSIARLLGRMRPQPPRLSQKSRRQLRYPAMPRCIGPDNHTTMTASVDSDFLPSLLLFNEKKYLPYPNNVADVIPASPPFPQIAILRDCVEELDKDWGSTLLPKF</sequence>
<name>A0AAI9ZCY3_9PEZI</name>
<dbReference type="Proteomes" id="UP001240678">
    <property type="component" value="Unassembled WGS sequence"/>
</dbReference>
<dbReference type="GeneID" id="85333272"/>
<dbReference type="AlphaFoldDB" id="A0AAI9ZCY3"/>
<evidence type="ECO:0000313" key="1">
    <source>
        <dbReference type="EMBL" id="KAK1540217.1"/>
    </source>
</evidence>
<dbReference type="RefSeq" id="XP_060321163.1">
    <property type="nucleotide sequence ID" value="XM_060449725.1"/>
</dbReference>
<keyword evidence="2" id="KW-1185">Reference proteome</keyword>
<reference evidence="1 2" key="1">
    <citation type="submission" date="2016-10" db="EMBL/GenBank/DDBJ databases">
        <title>The genome sequence of Colletotrichum fioriniae PJ7.</title>
        <authorList>
            <person name="Baroncelli R."/>
        </authorList>
    </citation>
    <scope>NUCLEOTIDE SEQUENCE [LARGE SCALE GENOMIC DNA]</scope>
    <source>
        <strain evidence="1 2">IMI 309622</strain>
    </source>
</reference>